<keyword evidence="2" id="KW-1185">Reference proteome</keyword>
<dbReference type="AlphaFoldDB" id="A0A397U4K4"/>
<proteinExistence type="predicted"/>
<organism evidence="1 2">
    <name type="scientific">Gigaspora rosea</name>
    <dbReference type="NCBI Taxonomy" id="44941"/>
    <lineage>
        <taxon>Eukaryota</taxon>
        <taxon>Fungi</taxon>
        <taxon>Fungi incertae sedis</taxon>
        <taxon>Mucoromycota</taxon>
        <taxon>Glomeromycotina</taxon>
        <taxon>Glomeromycetes</taxon>
        <taxon>Diversisporales</taxon>
        <taxon>Gigasporaceae</taxon>
        <taxon>Gigaspora</taxon>
    </lineage>
</organism>
<protein>
    <submittedName>
        <fullName evidence="1">Uncharacterized protein</fullName>
    </submittedName>
</protein>
<reference evidence="1 2" key="1">
    <citation type="submission" date="2018-06" db="EMBL/GenBank/DDBJ databases">
        <title>Comparative genomics reveals the genomic features of Rhizophagus irregularis, R. cerebriforme, R. diaphanum and Gigaspora rosea, and their symbiotic lifestyle signature.</title>
        <authorList>
            <person name="Morin E."/>
            <person name="San Clemente H."/>
            <person name="Chen E.C.H."/>
            <person name="De La Providencia I."/>
            <person name="Hainaut M."/>
            <person name="Kuo A."/>
            <person name="Kohler A."/>
            <person name="Murat C."/>
            <person name="Tang N."/>
            <person name="Roy S."/>
            <person name="Loubradou J."/>
            <person name="Henrissat B."/>
            <person name="Grigoriev I.V."/>
            <person name="Corradi N."/>
            <person name="Roux C."/>
            <person name="Martin F.M."/>
        </authorList>
    </citation>
    <scope>NUCLEOTIDE SEQUENCE [LARGE SCALE GENOMIC DNA]</scope>
    <source>
        <strain evidence="1 2">DAOM 194757</strain>
    </source>
</reference>
<evidence type="ECO:0000313" key="2">
    <source>
        <dbReference type="Proteomes" id="UP000266673"/>
    </source>
</evidence>
<evidence type="ECO:0000313" key="1">
    <source>
        <dbReference type="EMBL" id="RIB05220.1"/>
    </source>
</evidence>
<accession>A0A397U4K4</accession>
<dbReference type="EMBL" id="QKWP01002024">
    <property type="protein sequence ID" value="RIB05220.1"/>
    <property type="molecule type" value="Genomic_DNA"/>
</dbReference>
<sequence>MFIIYMEKNQCLFGINPIIEEWQKKLDNIFIQLIKEKLLFCAEDIDISIKKYVKSALFVATSNVVIFQPDAEKQVLNRLENYKDALLLFSEIVKELVKQLEEVEQLLKLSRDWTSAQVR</sequence>
<dbReference type="Proteomes" id="UP000266673">
    <property type="component" value="Unassembled WGS sequence"/>
</dbReference>
<gene>
    <name evidence="1" type="ORF">C2G38_2047778</name>
</gene>
<name>A0A397U4K4_9GLOM</name>
<comment type="caution">
    <text evidence="1">The sequence shown here is derived from an EMBL/GenBank/DDBJ whole genome shotgun (WGS) entry which is preliminary data.</text>
</comment>